<evidence type="ECO:0000259" key="1">
    <source>
        <dbReference type="Pfam" id="PF04230"/>
    </source>
</evidence>
<organism evidence="2 3">
    <name type="scientific">Actinomadura keratinilytica</name>
    <dbReference type="NCBI Taxonomy" id="547461"/>
    <lineage>
        <taxon>Bacteria</taxon>
        <taxon>Bacillati</taxon>
        <taxon>Actinomycetota</taxon>
        <taxon>Actinomycetes</taxon>
        <taxon>Streptosporangiales</taxon>
        <taxon>Thermomonosporaceae</taxon>
        <taxon>Actinomadura</taxon>
    </lineage>
</organism>
<dbReference type="RefSeq" id="WP_345025569.1">
    <property type="nucleotide sequence ID" value="NZ_BAABDO010000227.1"/>
</dbReference>
<keyword evidence="3" id="KW-1185">Reference proteome</keyword>
<reference evidence="3" key="1">
    <citation type="journal article" date="2019" name="Int. J. Syst. Evol. Microbiol.">
        <title>The Global Catalogue of Microorganisms (GCM) 10K type strain sequencing project: providing services to taxonomists for standard genome sequencing and annotation.</title>
        <authorList>
            <consortium name="The Broad Institute Genomics Platform"/>
            <consortium name="The Broad Institute Genome Sequencing Center for Infectious Disease"/>
            <person name="Wu L."/>
            <person name="Ma J."/>
        </authorList>
    </citation>
    <scope>NUCLEOTIDE SEQUENCE [LARGE SCALE GENOMIC DNA]</scope>
    <source>
        <strain evidence="3">JCM 17316</strain>
    </source>
</reference>
<protein>
    <submittedName>
        <fullName evidence="2">Polysaccharide pyruvyl transferase family protein</fullName>
    </submittedName>
</protein>
<accession>A0ABP6UK49</accession>
<dbReference type="InterPro" id="IPR007345">
    <property type="entry name" value="Polysacch_pyruvyl_Trfase"/>
</dbReference>
<dbReference type="EMBL" id="BAABDO010000227">
    <property type="protein sequence ID" value="GAA3509209.1"/>
    <property type="molecule type" value="Genomic_DNA"/>
</dbReference>
<evidence type="ECO:0000313" key="3">
    <source>
        <dbReference type="Proteomes" id="UP001500266"/>
    </source>
</evidence>
<dbReference type="Pfam" id="PF04230">
    <property type="entry name" value="PS_pyruv_trans"/>
    <property type="match status" value="1"/>
</dbReference>
<proteinExistence type="predicted"/>
<dbReference type="GO" id="GO:0016740">
    <property type="term" value="F:transferase activity"/>
    <property type="evidence" value="ECO:0007669"/>
    <property type="project" value="UniProtKB-KW"/>
</dbReference>
<feature type="domain" description="Polysaccharide pyruvyl transferase" evidence="1">
    <location>
        <begin position="186"/>
        <end position="223"/>
    </location>
</feature>
<name>A0ABP6UK49_9ACTN</name>
<evidence type="ECO:0000313" key="2">
    <source>
        <dbReference type="EMBL" id="GAA3509209.1"/>
    </source>
</evidence>
<gene>
    <name evidence="2" type="ORF">GCM10022416_63570</name>
</gene>
<dbReference type="Proteomes" id="UP001500266">
    <property type="component" value="Unassembled WGS sequence"/>
</dbReference>
<sequence>MRVLVVGWPSFVRGEATAGDVLALEAVRRRLAEAGLPCDIAWSPVFRPGALTLEQARPEDYTHLVFACGPLRGEQVERLHRRYARCRRVAVGVSVIDPGDPAAAGFHAVLPRDAPGVPARCDLAASVATPEVPVVGVVLVRRQREYGARGRHERVERELTGWLGRRECARLPLETRLDPGDWRLAATAAELESAVRRLDLVVTTRMHGLVLALKNRVPALAVDPVAGGAKVTAQARAWSWPAVLTPPEHAAGPRLLDPAELERWWRWCLSQEGAARARAQPETAPLADGLLDALDFARTRYDRLKPGTRHEKRHAE</sequence>
<keyword evidence="2" id="KW-0808">Transferase</keyword>
<comment type="caution">
    <text evidence="2">The sequence shown here is derived from an EMBL/GenBank/DDBJ whole genome shotgun (WGS) entry which is preliminary data.</text>
</comment>